<reference evidence="2" key="1">
    <citation type="submission" date="2022-11" db="EMBL/GenBank/DDBJ databases">
        <authorList>
            <person name="Petersen C."/>
        </authorList>
    </citation>
    <scope>NUCLEOTIDE SEQUENCE</scope>
    <source>
        <strain evidence="2">IBT 22155</strain>
    </source>
</reference>
<feature type="region of interest" description="Disordered" evidence="1">
    <location>
        <begin position="1"/>
        <end position="81"/>
    </location>
</feature>
<feature type="compositionally biased region" description="Basic and acidic residues" evidence="1">
    <location>
        <begin position="70"/>
        <end position="81"/>
    </location>
</feature>
<proteinExistence type="predicted"/>
<name>A0A9W9GI60_9EURO</name>
<evidence type="ECO:0000313" key="3">
    <source>
        <dbReference type="Proteomes" id="UP001149079"/>
    </source>
</evidence>
<reference evidence="2" key="2">
    <citation type="journal article" date="2023" name="IMA Fungus">
        <title>Comparative genomic study of the Penicillium genus elucidates a diverse pangenome and 15 lateral gene transfer events.</title>
        <authorList>
            <person name="Petersen C."/>
            <person name="Sorensen T."/>
            <person name="Nielsen M.R."/>
            <person name="Sondergaard T.E."/>
            <person name="Sorensen J.L."/>
            <person name="Fitzpatrick D.A."/>
            <person name="Frisvad J.C."/>
            <person name="Nielsen K.L."/>
        </authorList>
    </citation>
    <scope>NUCLEOTIDE SEQUENCE</scope>
    <source>
        <strain evidence="2">IBT 22155</strain>
    </source>
</reference>
<sequence length="240" mass="27012">MDSGLDKQLPDSPASATTSRASRTTPSSPPFYGAGSLRRYTTRRDSRASINTSPASHRDRNLSDVSPPADSRHQFNPRRDSVDLAELASRLKALEETVEAHSQSQRRPIDRVGRLEGALRVREEVDCLQGHLADVASWKEGELVSHVRWFQQRFEALRVHVEEVFAVRDRERHELLIENDRMSRRMDAAAIDLSLMAGEHQLLKDRVGRLSRSIGRLSVALQVPANEFPEEPVTDGDDSE</sequence>
<gene>
    <name evidence="2" type="ORF">N7515_010079</name>
</gene>
<evidence type="ECO:0000256" key="1">
    <source>
        <dbReference type="SAM" id="MobiDB-lite"/>
    </source>
</evidence>
<accession>A0A9W9GI60</accession>
<dbReference type="Proteomes" id="UP001149079">
    <property type="component" value="Unassembled WGS sequence"/>
</dbReference>
<protein>
    <submittedName>
        <fullName evidence="2">Uncharacterized protein</fullName>
    </submittedName>
</protein>
<comment type="caution">
    <text evidence="2">The sequence shown here is derived from an EMBL/GenBank/DDBJ whole genome shotgun (WGS) entry which is preliminary data.</text>
</comment>
<dbReference type="GeneID" id="81409993"/>
<dbReference type="EMBL" id="JAPQKL010000008">
    <property type="protein sequence ID" value="KAJ5120691.1"/>
    <property type="molecule type" value="Genomic_DNA"/>
</dbReference>
<organism evidence="2 3">
    <name type="scientific">Penicillium bovifimosum</name>
    <dbReference type="NCBI Taxonomy" id="126998"/>
    <lineage>
        <taxon>Eukaryota</taxon>
        <taxon>Fungi</taxon>
        <taxon>Dikarya</taxon>
        <taxon>Ascomycota</taxon>
        <taxon>Pezizomycotina</taxon>
        <taxon>Eurotiomycetes</taxon>
        <taxon>Eurotiomycetidae</taxon>
        <taxon>Eurotiales</taxon>
        <taxon>Aspergillaceae</taxon>
        <taxon>Penicillium</taxon>
    </lineage>
</organism>
<dbReference type="AlphaFoldDB" id="A0A9W9GI60"/>
<dbReference type="RefSeq" id="XP_056517195.1">
    <property type="nucleotide sequence ID" value="XM_056670822.1"/>
</dbReference>
<keyword evidence="3" id="KW-1185">Reference proteome</keyword>
<feature type="compositionally biased region" description="Low complexity" evidence="1">
    <location>
        <begin position="12"/>
        <end position="26"/>
    </location>
</feature>
<evidence type="ECO:0000313" key="2">
    <source>
        <dbReference type="EMBL" id="KAJ5120691.1"/>
    </source>
</evidence>